<dbReference type="EMBL" id="DVKS01000227">
    <property type="protein sequence ID" value="HIT43125.1"/>
    <property type="molecule type" value="Genomic_DNA"/>
</dbReference>
<gene>
    <name evidence="1" type="ORF">IAB60_13700</name>
</gene>
<reference evidence="1" key="1">
    <citation type="submission" date="2020-10" db="EMBL/GenBank/DDBJ databases">
        <authorList>
            <person name="Gilroy R."/>
        </authorList>
    </citation>
    <scope>NUCLEOTIDE SEQUENCE</scope>
    <source>
        <strain evidence="1">CHK123-3438</strain>
    </source>
</reference>
<sequence length="200" mass="22660">MSGAERRRVRENGPVTIGIASAGRGCGATHFTLLFANYLAAVERKRTAVLEWKGQSSFSQLGQICSGKSGGEPFSVFDVDYFPQSGARELGECMKAYQVLLIDFGSLEEENAAPFFQCSICCFLASLNEWKLGELLCRRDWMQRGRKHWNYLMVFGSEEARREMKRRCRLAFRRIPFAPDAFSISRETAVFLAGIWTKSR</sequence>
<dbReference type="AlphaFoldDB" id="A0A9D1GLG1"/>
<organism evidence="1 2">
    <name type="scientific">Candidatus Caccovicinus merdipullorum</name>
    <dbReference type="NCBI Taxonomy" id="2840724"/>
    <lineage>
        <taxon>Bacteria</taxon>
        <taxon>Bacillati</taxon>
        <taxon>Bacillota</taxon>
        <taxon>Clostridia</taxon>
        <taxon>Eubacteriales</taxon>
        <taxon>Candidatus Caccovicinus</taxon>
    </lineage>
</organism>
<proteinExistence type="predicted"/>
<evidence type="ECO:0000313" key="1">
    <source>
        <dbReference type="EMBL" id="HIT43125.1"/>
    </source>
</evidence>
<name>A0A9D1GLG1_9FIRM</name>
<dbReference type="Proteomes" id="UP000886860">
    <property type="component" value="Unassembled WGS sequence"/>
</dbReference>
<comment type="caution">
    <text evidence="1">The sequence shown here is derived from an EMBL/GenBank/DDBJ whole genome shotgun (WGS) entry which is preliminary data.</text>
</comment>
<evidence type="ECO:0000313" key="2">
    <source>
        <dbReference type="Proteomes" id="UP000886860"/>
    </source>
</evidence>
<reference evidence="1" key="2">
    <citation type="journal article" date="2021" name="PeerJ">
        <title>Extensive microbial diversity within the chicken gut microbiome revealed by metagenomics and culture.</title>
        <authorList>
            <person name="Gilroy R."/>
            <person name="Ravi A."/>
            <person name="Getino M."/>
            <person name="Pursley I."/>
            <person name="Horton D.L."/>
            <person name="Alikhan N.F."/>
            <person name="Baker D."/>
            <person name="Gharbi K."/>
            <person name="Hall N."/>
            <person name="Watson M."/>
            <person name="Adriaenssens E.M."/>
            <person name="Foster-Nyarko E."/>
            <person name="Jarju S."/>
            <person name="Secka A."/>
            <person name="Antonio M."/>
            <person name="Oren A."/>
            <person name="Chaudhuri R.R."/>
            <person name="La Ragione R."/>
            <person name="Hildebrand F."/>
            <person name="Pallen M.J."/>
        </authorList>
    </citation>
    <scope>NUCLEOTIDE SEQUENCE</scope>
    <source>
        <strain evidence="1">CHK123-3438</strain>
    </source>
</reference>
<protein>
    <submittedName>
        <fullName evidence="1">Uncharacterized protein</fullName>
    </submittedName>
</protein>
<accession>A0A9D1GLG1</accession>